<feature type="domain" description="Outer membrane protein beta-barrel" evidence="2">
    <location>
        <begin position="21"/>
        <end position="190"/>
    </location>
</feature>
<name>A0A838ZS49_9FLAO</name>
<keyword evidence="4" id="KW-1185">Reference proteome</keyword>
<dbReference type="Proteomes" id="UP000552241">
    <property type="component" value="Unassembled WGS sequence"/>
</dbReference>
<dbReference type="EMBL" id="JACDZE010000001">
    <property type="protein sequence ID" value="MBA5629673.1"/>
    <property type="molecule type" value="Genomic_DNA"/>
</dbReference>
<dbReference type="InterPro" id="IPR025665">
    <property type="entry name" value="Beta-barrel_OMP_2"/>
</dbReference>
<keyword evidence="1" id="KW-0732">Signal</keyword>
<evidence type="ECO:0000256" key="1">
    <source>
        <dbReference type="SAM" id="SignalP"/>
    </source>
</evidence>
<evidence type="ECO:0000313" key="3">
    <source>
        <dbReference type="EMBL" id="MBA5629673.1"/>
    </source>
</evidence>
<feature type="signal peptide" evidence="1">
    <location>
        <begin position="1"/>
        <end position="20"/>
    </location>
</feature>
<accession>A0A838ZS49</accession>
<sequence length="209" mass="22908">MKKMFLIAAVAVLGMNSADAQVKFGVKAGPQLTNIVGDDFEDSEMKFGFNVGGYANIRFSEAFAFQPELLYSMQGTKYSGSETETILGEEVTYDYDSKVNLSYIQIPLMMKWYAYDGLNFEFGPQVGFNVAAKYDTEQTITTSEGSITEQQDGDIEDAETVDFGLNIGAGYELPMGLNFGIRYGLGLTDVVKDVDGKNSVFSLGIGYTF</sequence>
<evidence type="ECO:0000313" key="4">
    <source>
        <dbReference type="Proteomes" id="UP000552241"/>
    </source>
</evidence>
<dbReference type="RefSeq" id="WP_182043218.1">
    <property type="nucleotide sequence ID" value="NZ_JACDZE010000001.1"/>
</dbReference>
<dbReference type="AlphaFoldDB" id="A0A838ZS49"/>
<organism evidence="3 4">
    <name type="scientific">Moheibacter lacus</name>
    <dbReference type="NCBI Taxonomy" id="2745851"/>
    <lineage>
        <taxon>Bacteria</taxon>
        <taxon>Pseudomonadati</taxon>
        <taxon>Bacteroidota</taxon>
        <taxon>Flavobacteriia</taxon>
        <taxon>Flavobacteriales</taxon>
        <taxon>Weeksellaceae</taxon>
        <taxon>Moheibacter</taxon>
    </lineage>
</organism>
<dbReference type="Pfam" id="PF13568">
    <property type="entry name" value="OMP_b-brl_2"/>
    <property type="match status" value="1"/>
</dbReference>
<feature type="chain" id="PRO_5032457184" evidence="1">
    <location>
        <begin position="21"/>
        <end position="209"/>
    </location>
</feature>
<proteinExistence type="predicted"/>
<gene>
    <name evidence="3" type="ORF">HU137_07810</name>
</gene>
<comment type="caution">
    <text evidence="3">The sequence shown here is derived from an EMBL/GenBank/DDBJ whole genome shotgun (WGS) entry which is preliminary data.</text>
</comment>
<protein>
    <submittedName>
        <fullName evidence="3">PorT family protein</fullName>
    </submittedName>
</protein>
<reference evidence="3 4" key="1">
    <citation type="submission" date="2020-07" db="EMBL/GenBank/DDBJ databases">
        <title>Moheibacter lacus sp. nov., a member of the family Flavobacteriaceae isolated from freshwater lake sediment.</title>
        <authorList>
            <person name="Liu Y."/>
        </authorList>
    </citation>
    <scope>NUCLEOTIDE SEQUENCE [LARGE SCALE GENOMIC DNA]</scope>
    <source>
        <strain evidence="3 4">BDHS18</strain>
    </source>
</reference>
<evidence type="ECO:0000259" key="2">
    <source>
        <dbReference type="Pfam" id="PF13568"/>
    </source>
</evidence>